<dbReference type="HOGENOM" id="CLU_2967646_0_0_1"/>
<name>T1JP54_STRMM</name>
<dbReference type="InterPro" id="IPR007110">
    <property type="entry name" value="Ig-like_dom"/>
</dbReference>
<dbReference type="Proteomes" id="UP000014500">
    <property type="component" value="Unassembled WGS sequence"/>
</dbReference>
<feature type="domain" description="Ig-like" evidence="4">
    <location>
        <begin position="4"/>
        <end position="59"/>
    </location>
</feature>
<dbReference type="SUPFAM" id="SSF48726">
    <property type="entry name" value="Immunoglobulin"/>
    <property type="match status" value="1"/>
</dbReference>
<dbReference type="eggNOG" id="KOG3510">
    <property type="taxonomic scope" value="Eukaryota"/>
</dbReference>
<dbReference type="PhylomeDB" id="T1JP54"/>
<evidence type="ECO:0000313" key="6">
    <source>
        <dbReference type="Proteomes" id="UP000014500"/>
    </source>
</evidence>
<evidence type="ECO:0000313" key="5">
    <source>
        <dbReference type="EnsemblMetazoa" id="SMAR015630-PA"/>
    </source>
</evidence>
<dbReference type="EMBL" id="JH431728">
    <property type="status" value="NOT_ANNOTATED_CDS"/>
    <property type="molecule type" value="Genomic_DNA"/>
</dbReference>
<proteinExistence type="predicted"/>
<evidence type="ECO:0000256" key="2">
    <source>
        <dbReference type="ARBA" id="ARBA00023157"/>
    </source>
</evidence>
<dbReference type="Gene3D" id="2.60.40.10">
    <property type="entry name" value="Immunoglobulins"/>
    <property type="match status" value="1"/>
</dbReference>
<reference evidence="6" key="1">
    <citation type="submission" date="2011-05" db="EMBL/GenBank/DDBJ databases">
        <authorList>
            <person name="Richards S.R."/>
            <person name="Qu J."/>
            <person name="Jiang H."/>
            <person name="Jhangiani S.N."/>
            <person name="Agravi P."/>
            <person name="Goodspeed R."/>
            <person name="Gross S."/>
            <person name="Mandapat C."/>
            <person name="Jackson L."/>
            <person name="Mathew T."/>
            <person name="Pu L."/>
            <person name="Thornton R."/>
            <person name="Saada N."/>
            <person name="Wilczek-Boney K.B."/>
            <person name="Lee S."/>
            <person name="Kovar C."/>
            <person name="Wu Y."/>
            <person name="Scherer S.E."/>
            <person name="Worley K.C."/>
            <person name="Muzny D.M."/>
            <person name="Gibbs R."/>
        </authorList>
    </citation>
    <scope>NUCLEOTIDE SEQUENCE</scope>
    <source>
        <strain evidence="6">Brora</strain>
    </source>
</reference>
<dbReference type="InterPro" id="IPR051170">
    <property type="entry name" value="Neural/epithelial_adhesion"/>
</dbReference>
<dbReference type="Pfam" id="PF13927">
    <property type="entry name" value="Ig_3"/>
    <property type="match status" value="1"/>
</dbReference>
<dbReference type="PANTHER" id="PTHR12231">
    <property type="entry name" value="CTX-RELATED TYPE I TRANSMEMBRANE PROTEIN"/>
    <property type="match status" value="1"/>
</dbReference>
<protein>
    <recommendedName>
        <fullName evidence="4">Ig-like domain-containing protein</fullName>
    </recommendedName>
</protein>
<accession>T1JP54</accession>
<evidence type="ECO:0000256" key="1">
    <source>
        <dbReference type="ARBA" id="ARBA00022737"/>
    </source>
</evidence>
<evidence type="ECO:0000259" key="4">
    <source>
        <dbReference type="PROSITE" id="PS50835"/>
    </source>
</evidence>
<reference evidence="5" key="2">
    <citation type="submission" date="2015-02" db="UniProtKB">
        <authorList>
            <consortium name="EnsemblMetazoa"/>
        </authorList>
    </citation>
    <scope>IDENTIFICATION</scope>
</reference>
<organism evidence="5 6">
    <name type="scientific">Strigamia maritima</name>
    <name type="common">European centipede</name>
    <name type="synonym">Geophilus maritimus</name>
    <dbReference type="NCBI Taxonomy" id="126957"/>
    <lineage>
        <taxon>Eukaryota</taxon>
        <taxon>Metazoa</taxon>
        <taxon>Ecdysozoa</taxon>
        <taxon>Arthropoda</taxon>
        <taxon>Myriapoda</taxon>
        <taxon>Chilopoda</taxon>
        <taxon>Pleurostigmophora</taxon>
        <taxon>Geophilomorpha</taxon>
        <taxon>Linotaeniidae</taxon>
        <taxon>Strigamia</taxon>
    </lineage>
</organism>
<dbReference type="InterPro" id="IPR013783">
    <property type="entry name" value="Ig-like_fold"/>
</dbReference>
<dbReference type="PANTHER" id="PTHR12231:SF87">
    <property type="entry name" value="DPR-INTERACTING PROTEIN BETA, ISOFORM C"/>
    <property type="match status" value="1"/>
</dbReference>
<dbReference type="EnsemblMetazoa" id="SMAR015630-RA">
    <property type="protein sequence ID" value="SMAR015630-PA"/>
    <property type="gene ID" value="SMAR015630"/>
</dbReference>
<keyword evidence="6" id="KW-1185">Reference proteome</keyword>
<keyword evidence="2" id="KW-1015">Disulfide bond</keyword>
<dbReference type="STRING" id="126957.T1JP54"/>
<keyword evidence="3" id="KW-0393">Immunoglobulin domain</keyword>
<dbReference type="OMA" id="MAVTEGN"/>
<dbReference type="InterPro" id="IPR036179">
    <property type="entry name" value="Ig-like_dom_sf"/>
</dbReference>
<dbReference type="AlphaFoldDB" id="T1JP54"/>
<sequence>MIPPDIIYKETSSDMAVTEGNTVTLICKTTGYPTPKTTWRREDGGAIILKTAGRDKIKG</sequence>
<dbReference type="GO" id="GO:0043005">
    <property type="term" value="C:neuron projection"/>
    <property type="evidence" value="ECO:0007669"/>
    <property type="project" value="TreeGrafter"/>
</dbReference>
<evidence type="ECO:0000256" key="3">
    <source>
        <dbReference type="ARBA" id="ARBA00023319"/>
    </source>
</evidence>
<keyword evidence="1" id="KW-0677">Repeat</keyword>
<dbReference type="PROSITE" id="PS50835">
    <property type="entry name" value="IG_LIKE"/>
    <property type="match status" value="1"/>
</dbReference>